<accession>A0A3S0KAU7</accession>
<name>A0A3S0KAU7_9BACI</name>
<evidence type="ECO:0000313" key="3">
    <source>
        <dbReference type="Proteomes" id="UP000271374"/>
    </source>
</evidence>
<dbReference type="SUPFAM" id="SSF52540">
    <property type="entry name" value="P-loop containing nucleoside triphosphate hydrolases"/>
    <property type="match status" value="2"/>
</dbReference>
<dbReference type="AlphaFoldDB" id="A0A3S0KAU7"/>
<dbReference type="Pfam" id="PF00271">
    <property type="entry name" value="Helicase_C"/>
    <property type="match status" value="1"/>
</dbReference>
<proteinExistence type="predicted"/>
<sequence length="1040" mass="117457">MRITLQSLERSFDARLHFTIVDKKEIVAASYIGVPESVIAITAGIIESREVRINNLIFNRSSDAFRRLDRRIGMGDVAHGMVFNSLATIDGINNVIQGDENSKGYIISVNGNIKDDISAHVIERFGLPIEFKEQYSGLFGFMYEELEVIQNPDFQGLYPNLRAVRFDGNEKEVLEIVESALKNGMLIIPKSEVNGVFNPKWSMKEYMINNAQAMNKLLAELKPLHTMMDKIDPAIATMSRIPFPAQAHVIQGLINGLEISNSEWTAANMGTGKSIQACGVAHVLHERRKRNKAKKGMAILLSAPGITLRKWQTKEIGKTLPYAKTTIIRSANEALQMLEKVRNGYRPAPGEMEITIVGIDKAKRDAEPYFSGVWKRVSGKKHYGWHCPDCGRQLMKKMEGEWFGLEWSDVAYGEQPSSERLADARAENRLRPNGLPEDYSVKWRRTKQFMKCSYTPMPKGCLYEEKQTSLGRNQQETVKILAEQRMKAVCGTKLYRPAVKSLGETRNTPTTNISRVFKKMKKYFDLAIVDEAHQCKAGGSGRGDAYDKIVKSAKKNLNLTGTLVNGKASSMKELLWRTTPHDLIEKGFTDSTGDLAWAEKYGKLKQVVYLQDEVNSTGWVTRQRRKPMQPTEEPGIAPQMTAQFLLHKTAFLDIDDLGLPLVELVEKPIFIEPKSEHAAAYREFHEQMYQKCLKLAHAGAKGAWSKFNPAVLNYAARPDLGAFYNFGFADDYGEDIITAPKLTGYTSKEEWLINQVKSELAENRGVVIYNTYTGEYQLNERTFQILEENGVKREEMRILNESNTEKRSEVLQKYEEDGVKVVITNMKLVEVGLDLLAWPTIIANQLTYEVNVFRQAAKRSHRIGQHRLCKVLIPILNGTQEVSQFKKVMSARGHALMTEGRLDRGELSKYSYDEQSSLATDLAQCFAEADLANAWEELAAKEFEGLEMIAESEFQQVLDLRMKELAETTLKLCGVTTPSTLQSTEEKAVEQDDLLFAFNFSQEQEVAEGDGGFISVIDLSSYKKKRSQKAPTENQLVFNF</sequence>
<gene>
    <name evidence="2" type="ORF">EKG37_21265</name>
</gene>
<comment type="caution">
    <text evidence="2">The sequence shown here is derived from an EMBL/GenBank/DDBJ whole genome shotgun (WGS) entry which is preliminary data.</text>
</comment>
<dbReference type="EMBL" id="RXNT01000023">
    <property type="protein sequence ID" value="RTR26601.1"/>
    <property type="molecule type" value="Genomic_DNA"/>
</dbReference>
<dbReference type="PANTHER" id="PTHR10799">
    <property type="entry name" value="SNF2/RAD54 HELICASE FAMILY"/>
    <property type="match status" value="1"/>
</dbReference>
<evidence type="ECO:0000259" key="1">
    <source>
        <dbReference type="Pfam" id="PF00271"/>
    </source>
</evidence>
<dbReference type="InterPro" id="IPR001650">
    <property type="entry name" value="Helicase_C-like"/>
</dbReference>
<dbReference type="Gene3D" id="3.40.50.300">
    <property type="entry name" value="P-loop containing nucleotide triphosphate hydrolases"/>
    <property type="match status" value="1"/>
</dbReference>
<reference evidence="2 3" key="1">
    <citation type="submission" date="2018-12" db="EMBL/GenBank/DDBJ databases">
        <title>Bacillus yapensis draft genome sequence.</title>
        <authorList>
            <person name="Yu L."/>
            <person name="Xu X."/>
            <person name="Tang X."/>
        </authorList>
    </citation>
    <scope>NUCLEOTIDE SEQUENCE [LARGE SCALE GENOMIC DNA]</scope>
    <source>
        <strain evidence="2 3">XXST-01</strain>
    </source>
</reference>
<dbReference type="RefSeq" id="WP_126410769.1">
    <property type="nucleotide sequence ID" value="NZ_RXNT01000023.1"/>
</dbReference>
<dbReference type="Proteomes" id="UP000271374">
    <property type="component" value="Unassembled WGS sequence"/>
</dbReference>
<evidence type="ECO:0000313" key="2">
    <source>
        <dbReference type="EMBL" id="RTR26601.1"/>
    </source>
</evidence>
<protein>
    <recommendedName>
        <fullName evidence="1">Helicase C-terminal domain-containing protein</fullName>
    </recommendedName>
</protein>
<keyword evidence="3" id="KW-1185">Reference proteome</keyword>
<feature type="domain" description="Helicase C-terminal" evidence="1">
    <location>
        <begin position="750"/>
        <end position="864"/>
    </location>
</feature>
<organism evidence="2 3">
    <name type="scientific">Bacillus yapensis</name>
    <dbReference type="NCBI Taxonomy" id="2492960"/>
    <lineage>
        <taxon>Bacteria</taxon>
        <taxon>Bacillati</taxon>
        <taxon>Bacillota</taxon>
        <taxon>Bacilli</taxon>
        <taxon>Bacillales</taxon>
        <taxon>Bacillaceae</taxon>
        <taxon>Bacillus</taxon>
    </lineage>
</organism>
<dbReference type="InterPro" id="IPR027417">
    <property type="entry name" value="P-loop_NTPase"/>
</dbReference>
<dbReference type="OrthoDB" id="9760715at2"/>